<dbReference type="GO" id="GO:0020037">
    <property type="term" value="F:heme binding"/>
    <property type="evidence" value="ECO:0007669"/>
    <property type="project" value="UniProtKB-UniRule"/>
</dbReference>
<keyword evidence="3 4" id="KW-0408">Iron</keyword>
<evidence type="ECO:0000259" key="6">
    <source>
        <dbReference type="PROSITE" id="PS50255"/>
    </source>
</evidence>
<dbReference type="FunFam" id="3.10.120.10:FF:000001">
    <property type="entry name" value="Cytochrome b5 reductase 4"/>
    <property type="match status" value="1"/>
</dbReference>
<sequence length="236" mass="25936">MFSFLGFPGITTQSKPEEKPTATNTASASSAQILNSSSGQEVAPSFPAQNSIQRAASSSQRTKRTTPASPSSHPTFTFQSPDDDEEDGYNEDEEEANLVMEELNNVDLDTLLELPHSTMQKPKKPRKKVHLLPGFSQLDWARLKASGANLRGESVTSIRRITRAELAAHKSKEDAWSSFNGKVYNITSYLNYHPGGIKELMRVAGKDGTELFMKTHAWISIDGMLDACLVGFLVND</sequence>
<feature type="domain" description="Cytochrome b5 heme-binding" evidence="6">
    <location>
        <begin position="158"/>
        <end position="234"/>
    </location>
</feature>
<evidence type="ECO:0000313" key="10">
    <source>
        <dbReference type="Proteomes" id="UP000235388"/>
    </source>
</evidence>
<dbReference type="GO" id="GO:0005737">
    <property type="term" value="C:cytoplasm"/>
    <property type="evidence" value="ECO:0007669"/>
    <property type="project" value="TreeGrafter"/>
</dbReference>
<dbReference type="Proteomes" id="UP000235392">
    <property type="component" value="Unassembled WGS sequence"/>
</dbReference>
<comment type="caution">
    <text evidence="9">The sequence shown here is derived from an EMBL/GenBank/DDBJ whole genome shotgun (WGS) entry which is preliminary data.</text>
</comment>
<keyword evidence="10" id="KW-1185">Reference proteome</keyword>
<dbReference type="InterPro" id="IPR018506">
    <property type="entry name" value="Cyt_B5_heme-BS"/>
</dbReference>
<dbReference type="PANTHER" id="PTHR46237:SF1">
    <property type="entry name" value="CYTOCHROME B5 REDUCTASE 4"/>
    <property type="match status" value="1"/>
</dbReference>
<reference evidence="10 11" key="1">
    <citation type="submission" date="2017-11" db="EMBL/GenBank/DDBJ databases">
        <title>De novo assembly and phasing of dikaryotic genomes from two isolates of Puccinia coronata f. sp. avenae, the causal agent of oat crown rust.</title>
        <authorList>
            <person name="Miller M.E."/>
            <person name="Zhang Y."/>
            <person name="Omidvar V."/>
            <person name="Sperschneider J."/>
            <person name="Schwessinger B."/>
            <person name="Raley C."/>
            <person name="Palmer J.M."/>
            <person name="Garnica D."/>
            <person name="Upadhyaya N."/>
            <person name="Rathjen J."/>
            <person name="Taylor J.M."/>
            <person name="Park R.F."/>
            <person name="Dodds P.N."/>
            <person name="Hirsch C.D."/>
            <person name="Kianian S.F."/>
            <person name="Figueroa M."/>
        </authorList>
    </citation>
    <scope>NUCLEOTIDE SEQUENCE [LARGE SCALE GENOMIC DNA]</scope>
    <source>
        <strain evidence="9">12NC29</strain>
        <strain evidence="8">12SD80</strain>
    </source>
</reference>
<comment type="similarity">
    <text evidence="4">Belongs to the cytochrome b5 family.</text>
</comment>
<dbReference type="AlphaFoldDB" id="A0A2N5U6T2"/>
<dbReference type="EMBL" id="PGCJ01000299">
    <property type="protein sequence ID" value="PLW33442.1"/>
    <property type="molecule type" value="Genomic_DNA"/>
</dbReference>
<dbReference type="PROSITE" id="PS00191">
    <property type="entry name" value="CYTOCHROME_B5_1"/>
    <property type="match status" value="1"/>
</dbReference>
<dbReference type="InterPro" id="IPR001199">
    <property type="entry name" value="Cyt_B5-like_heme/steroid-bd"/>
</dbReference>
<evidence type="ECO:0000256" key="3">
    <source>
        <dbReference type="ARBA" id="ARBA00023004"/>
    </source>
</evidence>
<name>A0A2N5U6T2_9BASI</name>
<dbReference type="EMBL" id="PGCI01000285">
    <property type="protein sequence ID" value="PLW30843.1"/>
    <property type="molecule type" value="Genomic_DNA"/>
</dbReference>
<feature type="compositionally biased region" description="Polar residues" evidence="5">
    <location>
        <begin position="47"/>
        <end position="80"/>
    </location>
</feature>
<feature type="compositionally biased region" description="Low complexity" evidence="5">
    <location>
        <begin position="21"/>
        <end position="38"/>
    </location>
</feature>
<dbReference type="OrthoDB" id="432299at2759"/>
<dbReference type="InterPro" id="IPR051872">
    <property type="entry name" value="Cytochrome_b5/Flavoprotein_Rdt"/>
</dbReference>
<feature type="region of interest" description="Disordered" evidence="5">
    <location>
        <begin position="1"/>
        <end position="94"/>
    </location>
</feature>
<dbReference type="SUPFAM" id="SSF55856">
    <property type="entry name" value="Cytochrome b5-like heme/steroid binding domain"/>
    <property type="match status" value="1"/>
</dbReference>
<feature type="compositionally biased region" description="Acidic residues" evidence="5">
    <location>
        <begin position="81"/>
        <end position="94"/>
    </location>
</feature>
<evidence type="ECO:0000256" key="2">
    <source>
        <dbReference type="ARBA" id="ARBA00022723"/>
    </source>
</evidence>
<dbReference type="PANTHER" id="PTHR46237">
    <property type="entry name" value="CYTOCHROME B5 REDUCTASE 4 FAMILY MEMBER"/>
    <property type="match status" value="1"/>
</dbReference>
<dbReference type="EMBL" id="PGCJ01000954">
    <property type="protein sequence ID" value="PLW13291.1"/>
    <property type="molecule type" value="Genomic_DNA"/>
</dbReference>
<dbReference type="SMART" id="SM01117">
    <property type="entry name" value="Cyt-b5"/>
    <property type="match status" value="1"/>
</dbReference>
<dbReference type="InterPro" id="IPR036400">
    <property type="entry name" value="Cyt_B5-like_heme/steroid_sf"/>
</dbReference>
<keyword evidence="1 4" id="KW-0349">Heme</keyword>
<protein>
    <recommendedName>
        <fullName evidence="6">Cytochrome b5 heme-binding domain-containing protein</fullName>
    </recommendedName>
</protein>
<keyword evidence="2 4" id="KW-0479">Metal-binding</keyword>
<evidence type="ECO:0000313" key="9">
    <source>
        <dbReference type="EMBL" id="PLW33442.1"/>
    </source>
</evidence>
<evidence type="ECO:0000256" key="4">
    <source>
        <dbReference type="RuleBase" id="RU362121"/>
    </source>
</evidence>
<gene>
    <name evidence="7" type="ORF">PCANC_17770</name>
    <name evidence="9" type="ORF">PCANC_17857</name>
    <name evidence="8" type="ORF">PCASD_15948</name>
</gene>
<dbReference type="GO" id="GO:0004128">
    <property type="term" value="F:cytochrome-b5 reductase activity, acting on NAD(P)H"/>
    <property type="evidence" value="ECO:0007669"/>
    <property type="project" value="TreeGrafter"/>
</dbReference>
<dbReference type="PROSITE" id="PS50255">
    <property type="entry name" value="CYTOCHROME_B5_2"/>
    <property type="match status" value="1"/>
</dbReference>
<dbReference type="STRING" id="200324.A0A2N5U6T2"/>
<evidence type="ECO:0000313" key="11">
    <source>
        <dbReference type="Proteomes" id="UP000235392"/>
    </source>
</evidence>
<dbReference type="GO" id="GO:0046872">
    <property type="term" value="F:metal ion binding"/>
    <property type="evidence" value="ECO:0007669"/>
    <property type="project" value="UniProtKB-UniRule"/>
</dbReference>
<evidence type="ECO:0000256" key="1">
    <source>
        <dbReference type="ARBA" id="ARBA00022617"/>
    </source>
</evidence>
<evidence type="ECO:0000313" key="8">
    <source>
        <dbReference type="EMBL" id="PLW30843.1"/>
    </source>
</evidence>
<evidence type="ECO:0000313" key="7">
    <source>
        <dbReference type="EMBL" id="PLW13291.1"/>
    </source>
</evidence>
<dbReference type="Proteomes" id="UP000235388">
    <property type="component" value="Unassembled WGS sequence"/>
</dbReference>
<evidence type="ECO:0000256" key="5">
    <source>
        <dbReference type="SAM" id="MobiDB-lite"/>
    </source>
</evidence>
<dbReference type="Pfam" id="PF00173">
    <property type="entry name" value="Cyt-b5"/>
    <property type="match status" value="1"/>
</dbReference>
<accession>A0A2N5U6T2</accession>
<proteinExistence type="inferred from homology"/>
<dbReference type="Gene3D" id="3.10.120.10">
    <property type="entry name" value="Cytochrome b5-like heme/steroid binding domain"/>
    <property type="match status" value="1"/>
</dbReference>
<organism evidence="9 10">
    <name type="scientific">Puccinia coronata f. sp. avenae</name>
    <dbReference type="NCBI Taxonomy" id="200324"/>
    <lineage>
        <taxon>Eukaryota</taxon>
        <taxon>Fungi</taxon>
        <taxon>Dikarya</taxon>
        <taxon>Basidiomycota</taxon>
        <taxon>Pucciniomycotina</taxon>
        <taxon>Pucciniomycetes</taxon>
        <taxon>Pucciniales</taxon>
        <taxon>Pucciniaceae</taxon>
        <taxon>Puccinia</taxon>
    </lineage>
</organism>